<accession>A0A1A9WN68</accession>
<dbReference type="GO" id="GO:0140036">
    <property type="term" value="F:ubiquitin-modified protein reader activity"/>
    <property type="evidence" value="ECO:0007669"/>
    <property type="project" value="UniProtKB-ARBA"/>
</dbReference>
<proteinExistence type="predicted"/>
<dbReference type="AlphaFoldDB" id="A0A1A9WN68"/>
<reference evidence="11" key="1">
    <citation type="submission" date="2014-03" db="EMBL/GenBank/DDBJ databases">
        <authorList>
            <person name="Aksoy S."/>
            <person name="Warren W."/>
            <person name="Wilson R.K."/>
        </authorList>
    </citation>
    <scope>NUCLEOTIDE SEQUENCE [LARGE SCALE GENOMIC DNA]</scope>
    <source>
        <strain evidence="11">IAEA</strain>
    </source>
</reference>
<dbReference type="Pfam" id="PF12796">
    <property type="entry name" value="Ank_2"/>
    <property type="match status" value="1"/>
</dbReference>
<organism evidence="10 11">
    <name type="scientific">Glossina brevipalpis</name>
    <dbReference type="NCBI Taxonomy" id="37001"/>
    <lineage>
        <taxon>Eukaryota</taxon>
        <taxon>Metazoa</taxon>
        <taxon>Ecdysozoa</taxon>
        <taxon>Arthropoda</taxon>
        <taxon>Hexapoda</taxon>
        <taxon>Insecta</taxon>
        <taxon>Pterygota</taxon>
        <taxon>Neoptera</taxon>
        <taxon>Endopterygota</taxon>
        <taxon>Diptera</taxon>
        <taxon>Brachycera</taxon>
        <taxon>Muscomorpha</taxon>
        <taxon>Hippoboscoidea</taxon>
        <taxon>Glossinidae</taxon>
        <taxon>Glossina</taxon>
    </lineage>
</organism>
<dbReference type="PANTHER" id="PTHR12447:SF31">
    <property type="entry name" value="LD31969P"/>
    <property type="match status" value="1"/>
</dbReference>
<dbReference type="GO" id="GO:0005886">
    <property type="term" value="C:plasma membrane"/>
    <property type="evidence" value="ECO:0007669"/>
    <property type="project" value="UniProtKB-SubCell"/>
</dbReference>
<evidence type="ECO:0000256" key="1">
    <source>
        <dbReference type="ARBA" id="ARBA00004236"/>
    </source>
</evidence>
<dbReference type="InterPro" id="IPR036770">
    <property type="entry name" value="Ankyrin_rpt-contain_sf"/>
</dbReference>
<evidence type="ECO:0000256" key="3">
    <source>
        <dbReference type="ARBA" id="ARBA00022475"/>
    </source>
</evidence>
<evidence type="ECO:0000256" key="7">
    <source>
        <dbReference type="ARBA" id="ARBA00024956"/>
    </source>
</evidence>
<dbReference type="PROSITE" id="PS50330">
    <property type="entry name" value="UIM"/>
    <property type="match status" value="2"/>
</dbReference>
<evidence type="ECO:0000313" key="10">
    <source>
        <dbReference type="EnsemblMetazoa" id="GBRI025783-PA"/>
    </source>
</evidence>
<dbReference type="Gene3D" id="1.25.40.20">
    <property type="entry name" value="Ankyrin repeat-containing domain"/>
    <property type="match status" value="1"/>
</dbReference>
<keyword evidence="6" id="KW-0472">Membrane</keyword>
<dbReference type="Proteomes" id="UP000091820">
    <property type="component" value="Unassembled WGS sequence"/>
</dbReference>
<evidence type="ECO:0000256" key="2">
    <source>
        <dbReference type="ARBA" id="ARBA00004603"/>
    </source>
</evidence>
<keyword evidence="11" id="KW-1185">Reference proteome</keyword>
<evidence type="ECO:0000256" key="4">
    <source>
        <dbReference type="ARBA" id="ARBA00022737"/>
    </source>
</evidence>
<sequence>MKTVEEIKNEYPLHWHIWQNNVDELREALQLETVDKEKIDPRGRTPLMLAVKLAHIQCVKCLLVAKCSATYENEGWSIVQEAVCSGDENILTAILEVRDLQRHVQRVTHVPKLLRHLVYKRGANVRIDTTLLGFDNNTWQRGNRSYIFKGSNNSATMIEVDHDTHEVMVEQMNSEIGDIVAIPPPIGAVRARLNAPVITNNIEMEKISFERNKCGIWGWRSEKSEVINGYNCKVYGASNVEFVTKTRMDHLSDEQIKAKTSRSPFHSFLGIAEEEYITSPDLVNYRERAPSPHTEERNENGEAAAALTLYNSHNSGMNSAKNIITPQEYFSPEVDLNGRDIGQPKKLNTKIQRFKANLWLCEDYPIRLQEQVLPILDLMSTMASPHVSKLKDFITMQLPSGFPVKVEIPLFHVLNACITFGNVFGMTTPVENVSTINEDDRITCIVDDRCFDVPEHYADKGSDSRRLQLSLDEDDMLQYAIEQSLVESAGIGGTGAFGLSMEQNSSDKVDIWEALRGQGAGTDFLSDEDEQLQRLNVPKIYSNQARSNRLSPQNYFQFGRNSPKPTSPNHSPNLPAKQGQTNTKDTFPLNTNDLSKTRSTVLQESLYAVHTASSPASDDDDGGFKYIDPDLALALRLSQQDQQQYEMERQREQEMIEQALKLSLQDH</sequence>
<dbReference type="Gene3D" id="6.10.250.1800">
    <property type="match status" value="1"/>
</dbReference>
<dbReference type="EnsemblMetazoa" id="GBRI025783-RA">
    <property type="protein sequence ID" value="GBRI025783-PA"/>
    <property type="gene ID" value="GBRI025783"/>
</dbReference>
<evidence type="ECO:0000313" key="11">
    <source>
        <dbReference type="Proteomes" id="UP000091820"/>
    </source>
</evidence>
<comment type="function">
    <text evidence="7">Ubiquitin-binding protein that specifically recognizes and binds 'Lys-63'-linked ubiquitin. Does not bind 'Lys-48'-linked ubiquitin. Positively regulates the internalization of ligand-activated EGFR by binding to the Ub moiety of ubiquitinated EGFR at the cell membrane.</text>
</comment>
<dbReference type="Pfam" id="PF11904">
    <property type="entry name" value="ANKRD13_C"/>
    <property type="match status" value="1"/>
</dbReference>
<comment type="subcellular location">
    <subcellularLocation>
        <location evidence="1">Cell membrane</location>
    </subcellularLocation>
    <subcellularLocation>
        <location evidence="2">Late endosome</location>
    </subcellularLocation>
</comment>
<evidence type="ECO:0000256" key="6">
    <source>
        <dbReference type="ARBA" id="ARBA00023136"/>
    </source>
</evidence>
<dbReference type="SMART" id="SM00726">
    <property type="entry name" value="UIM"/>
    <property type="match status" value="3"/>
</dbReference>
<name>A0A1A9WN68_9MUSC</name>
<dbReference type="GO" id="GO:0002091">
    <property type="term" value="P:negative regulation of receptor internalization"/>
    <property type="evidence" value="ECO:0007669"/>
    <property type="project" value="UniProtKB-ARBA"/>
</dbReference>
<dbReference type="InterPro" id="IPR003903">
    <property type="entry name" value="UIM_dom"/>
</dbReference>
<dbReference type="STRING" id="37001.A0A1A9WN68"/>
<dbReference type="VEuPathDB" id="VectorBase:GBRI025783"/>
<protein>
    <submittedName>
        <fullName evidence="10">ANK_REP_REGION domain-containing protein</fullName>
    </submittedName>
</protein>
<keyword evidence="5" id="KW-0967">Endosome</keyword>
<dbReference type="InterPro" id="IPR021832">
    <property type="entry name" value="ANKRD13"/>
</dbReference>
<evidence type="ECO:0000256" key="5">
    <source>
        <dbReference type="ARBA" id="ARBA00022753"/>
    </source>
</evidence>
<evidence type="ECO:0000259" key="9">
    <source>
        <dbReference type="Pfam" id="PF11904"/>
    </source>
</evidence>
<dbReference type="PANTHER" id="PTHR12447">
    <property type="entry name" value="ANKYRIN REPEAT DOMAIN-CONTAINING PROTEIN 13"/>
    <property type="match status" value="1"/>
</dbReference>
<dbReference type="InterPro" id="IPR002110">
    <property type="entry name" value="Ankyrin_rpt"/>
</dbReference>
<dbReference type="Pfam" id="PF02809">
    <property type="entry name" value="UIM"/>
    <property type="match status" value="3"/>
</dbReference>
<feature type="domain" description="Ankyrin repeat" evidence="9">
    <location>
        <begin position="126"/>
        <end position="458"/>
    </location>
</feature>
<dbReference type="SMART" id="SM00248">
    <property type="entry name" value="ANK"/>
    <property type="match status" value="3"/>
</dbReference>
<evidence type="ECO:0000256" key="8">
    <source>
        <dbReference type="SAM" id="MobiDB-lite"/>
    </source>
</evidence>
<keyword evidence="4" id="KW-0677">Repeat</keyword>
<dbReference type="FunFam" id="1.25.40.20:FF:000057">
    <property type="entry name" value="Ankyrin repeat domain-containing protein 13B"/>
    <property type="match status" value="1"/>
</dbReference>
<keyword evidence="3" id="KW-1003">Cell membrane</keyword>
<dbReference type="SUPFAM" id="SSF48403">
    <property type="entry name" value="Ankyrin repeat"/>
    <property type="match status" value="1"/>
</dbReference>
<dbReference type="GO" id="GO:0005770">
    <property type="term" value="C:late endosome"/>
    <property type="evidence" value="ECO:0007669"/>
    <property type="project" value="UniProtKB-SubCell"/>
</dbReference>
<reference evidence="10" key="2">
    <citation type="submission" date="2020-05" db="UniProtKB">
        <authorList>
            <consortium name="EnsemblMetazoa"/>
        </authorList>
    </citation>
    <scope>IDENTIFICATION</scope>
    <source>
        <strain evidence="10">IAEA</strain>
    </source>
</reference>
<feature type="region of interest" description="Disordered" evidence="8">
    <location>
        <begin position="553"/>
        <end position="593"/>
    </location>
</feature>
<dbReference type="InterPro" id="IPR055285">
    <property type="entry name" value="ANKRD13_C"/>
</dbReference>